<evidence type="ECO:0000259" key="2">
    <source>
        <dbReference type="Pfam" id="PF00135"/>
    </source>
</evidence>
<dbReference type="InterPro" id="IPR029058">
    <property type="entry name" value="AB_hydrolase_fold"/>
</dbReference>
<dbReference type="PANTHER" id="PTHR11559">
    <property type="entry name" value="CARBOXYLESTERASE"/>
    <property type="match status" value="1"/>
</dbReference>
<keyword evidence="1" id="KW-0732">Signal</keyword>
<accession>A0A7S4RIT8</accession>
<feature type="domain" description="Carboxylesterase type B" evidence="2">
    <location>
        <begin position="185"/>
        <end position="659"/>
    </location>
</feature>
<dbReference type="InterPro" id="IPR002018">
    <property type="entry name" value="CarbesteraseB"/>
</dbReference>
<reference evidence="3" key="1">
    <citation type="submission" date="2021-01" db="EMBL/GenBank/DDBJ databases">
        <authorList>
            <person name="Corre E."/>
            <person name="Pelletier E."/>
            <person name="Niang G."/>
            <person name="Scheremetjew M."/>
            <person name="Finn R."/>
            <person name="Kale V."/>
            <person name="Holt S."/>
            <person name="Cochrane G."/>
            <person name="Meng A."/>
            <person name="Brown T."/>
            <person name="Cohen L."/>
        </authorList>
    </citation>
    <scope>NUCLEOTIDE SEQUENCE</scope>
    <source>
        <strain evidence="3">CCMP3105</strain>
    </source>
</reference>
<dbReference type="AlphaFoldDB" id="A0A7S4RIT8"/>
<organism evidence="3">
    <name type="scientific">Alexandrium monilatum</name>
    <dbReference type="NCBI Taxonomy" id="311494"/>
    <lineage>
        <taxon>Eukaryota</taxon>
        <taxon>Sar</taxon>
        <taxon>Alveolata</taxon>
        <taxon>Dinophyceae</taxon>
        <taxon>Gonyaulacales</taxon>
        <taxon>Pyrocystaceae</taxon>
        <taxon>Alexandrium</taxon>
    </lineage>
</organism>
<dbReference type="Gene3D" id="3.40.50.1820">
    <property type="entry name" value="alpha/beta hydrolase"/>
    <property type="match status" value="1"/>
</dbReference>
<evidence type="ECO:0000256" key="1">
    <source>
        <dbReference type="SAM" id="SignalP"/>
    </source>
</evidence>
<gene>
    <name evidence="3" type="ORF">AMON00008_LOCUS36152</name>
</gene>
<proteinExistence type="predicted"/>
<dbReference type="InterPro" id="IPR050309">
    <property type="entry name" value="Type-B_Carboxylest/Lipase"/>
</dbReference>
<dbReference type="Pfam" id="PF00135">
    <property type="entry name" value="COesterase"/>
    <property type="match status" value="1"/>
</dbReference>
<feature type="signal peptide" evidence="1">
    <location>
        <begin position="1"/>
        <end position="19"/>
    </location>
</feature>
<dbReference type="EMBL" id="HBNR01051637">
    <property type="protein sequence ID" value="CAE4615959.1"/>
    <property type="molecule type" value="Transcribed_RNA"/>
</dbReference>
<name>A0A7S4RIT8_9DINO</name>
<dbReference type="SUPFAM" id="SSF53474">
    <property type="entry name" value="alpha/beta-Hydrolases"/>
    <property type="match status" value="1"/>
</dbReference>
<sequence length="803" mass="85963">MAAPLLLPLLAGFLPGAAAVEGPPLDAGLERELRAWWGNVWFGESQRLLEEDRRDAGFELSGGLDEDVQAVFRKVIARRASGARCSELPLEIALHAWRYNQTDLDRCLSGSAGPSCSLACAGLPSVGASLKCWQGAEGGWALAGSPPESRCKWTLDGEVVNTTGGLVRALVRPLPWLWPGGRVTSEQVRIFWGVPYADRPERFGLARPLSQRWGGVRAADYYSLRGNASLRMHCAGAAPLDNGHGTEDCLFLDVYVPPNASAATPRPVVVLLFASGFVNGDAWMGGGTDAAARVALRDDVVFVVLSARAAALGHWAHPALSAEYGDGSAGNLGERDQRLALRWLRTNARGLGGDPARVTLLGHSSGAFQAAFHLASPGSTGLFSGAALESATLDSGWYWQGREQAYAFYAGLGEALGCARDRGGGEQVRCLRALPARAFFDLSAAQGRAALARLRDASALTDLWALLRSVVAATTGIRGGYRKAGLAKGDSQILSTPLWPILPFGLIVDGTDAGVPAPPRELYEAGQGADVPVYLSHMHDEGTVFAAVLGATFPWQANFALTHSAVEAMIDWAFGGNASFTRDLLRRYPRGTHAAAPFYRLSSVITDAVFRCSARRFAGARSLRRRGRTFWAEHTFPGTVKSRSTAEALLRREANYFLGASHNLPTAQILGGSFATNQGLLWEELDQRNHELMHCHFALMFHCGDPGARPGSTCRQGAAEKGAMPLACLEVPEDAVFPFEAFDPERRHRNQLSPTNHTPIAPSPEEEAVCRFWDSAPPMSLRPNACRGCAAAAAGELAPALLV</sequence>
<dbReference type="PROSITE" id="PS00941">
    <property type="entry name" value="CARBOXYLESTERASE_B_2"/>
    <property type="match status" value="1"/>
</dbReference>
<evidence type="ECO:0000313" key="3">
    <source>
        <dbReference type="EMBL" id="CAE4615959.1"/>
    </source>
</evidence>
<feature type="chain" id="PRO_5030708692" description="Carboxylesterase type B domain-containing protein" evidence="1">
    <location>
        <begin position="20"/>
        <end position="803"/>
    </location>
</feature>
<protein>
    <recommendedName>
        <fullName evidence="2">Carboxylesterase type B domain-containing protein</fullName>
    </recommendedName>
</protein>
<dbReference type="InterPro" id="IPR019819">
    <property type="entry name" value="Carboxylesterase_B_CS"/>
</dbReference>